<dbReference type="GO" id="GO:0016705">
    <property type="term" value="F:oxidoreductase activity, acting on paired donors, with incorporation or reduction of molecular oxygen"/>
    <property type="evidence" value="ECO:0007669"/>
    <property type="project" value="InterPro"/>
</dbReference>
<feature type="binding site" description="axial binding residue" evidence="8">
    <location>
        <position position="400"/>
    </location>
    <ligand>
        <name>heme</name>
        <dbReference type="ChEBI" id="CHEBI:30413"/>
    </ligand>
    <ligandPart>
        <name>Fe</name>
        <dbReference type="ChEBI" id="CHEBI:18248"/>
    </ligandPart>
</feature>
<dbReference type="PROSITE" id="PS00086">
    <property type="entry name" value="CYTOCHROME_P450"/>
    <property type="match status" value="1"/>
</dbReference>
<comment type="similarity">
    <text evidence="2 9">Belongs to the cytochrome P450 family.</text>
</comment>
<dbReference type="CDD" id="cd11058">
    <property type="entry name" value="CYP60B-like"/>
    <property type="match status" value="1"/>
</dbReference>
<dbReference type="Proteomes" id="UP000799757">
    <property type="component" value="Unassembled WGS sequence"/>
</dbReference>
<dbReference type="GO" id="GO:0020037">
    <property type="term" value="F:heme binding"/>
    <property type="evidence" value="ECO:0007669"/>
    <property type="project" value="InterPro"/>
</dbReference>
<evidence type="ECO:0000256" key="7">
    <source>
        <dbReference type="ARBA" id="ARBA00023033"/>
    </source>
</evidence>
<comment type="cofactor">
    <cofactor evidence="1 8">
        <name>heme</name>
        <dbReference type="ChEBI" id="CHEBI:30413"/>
    </cofactor>
</comment>
<keyword evidence="4 8" id="KW-0479">Metal-binding</keyword>
<dbReference type="PRINTS" id="PR00463">
    <property type="entry name" value="EP450I"/>
</dbReference>
<accession>A0A6A6X6X2</accession>
<dbReference type="SUPFAM" id="SSF48264">
    <property type="entry name" value="Cytochrome P450"/>
    <property type="match status" value="1"/>
</dbReference>
<dbReference type="GO" id="GO:0005506">
    <property type="term" value="F:iron ion binding"/>
    <property type="evidence" value="ECO:0007669"/>
    <property type="project" value="InterPro"/>
</dbReference>
<proteinExistence type="inferred from homology"/>
<evidence type="ECO:0000256" key="2">
    <source>
        <dbReference type="ARBA" id="ARBA00010617"/>
    </source>
</evidence>
<evidence type="ECO:0000256" key="1">
    <source>
        <dbReference type="ARBA" id="ARBA00001971"/>
    </source>
</evidence>
<dbReference type="Pfam" id="PF00067">
    <property type="entry name" value="p450"/>
    <property type="match status" value="1"/>
</dbReference>
<dbReference type="InterPro" id="IPR002401">
    <property type="entry name" value="Cyt_P450_E_grp-I"/>
</dbReference>
<evidence type="ECO:0000256" key="6">
    <source>
        <dbReference type="ARBA" id="ARBA00023004"/>
    </source>
</evidence>
<dbReference type="Gene3D" id="1.10.630.10">
    <property type="entry name" value="Cytochrome P450"/>
    <property type="match status" value="1"/>
</dbReference>
<dbReference type="GO" id="GO:0004497">
    <property type="term" value="F:monooxygenase activity"/>
    <property type="evidence" value="ECO:0007669"/>
    <property type="project" value="UniProtKB-KW"/>
</dbReference>
<dbReference type="InterPro" id="IPR050121">
    <property type="entry name" value="Cytochrome_P450_monoxygenase"/>
</dbReference>
<organism evidence="10 11">
    <name type="scientific">Melanomma pulvis-pyrius CBS 109.77</name>
    <dbReference type="NCBI Taxonomy" id="1314802"/>
    <lineage>
        <taxon>Eukaryota</taxon>
        <taxon>Fungi</taxon>
        <taxon>Dikarya</taxon>
        <taxon>Ascomycota</taxon>
        <taxon>Pezizomycotina</taxon>
        <taxon>Dothideomycetes</taxon>
        <taxon>Pleosporomycetidae</taxon>
        <taxon>Pleosporales</taxon>
        <taxon>Melanommataceae</taxon>
        <taxon>Melanomma</taxon>
    </lineage>
</organism>
<keyword evidence="6 8" id="KW-0408">Iron</keyword>
<dbReference type="OrthoDB" id="1470350at2759"/>
<evidence type="ECO:0000256" key="4">
    <source>
        <dbReference type="ARBA" id="ARBA00022723"/>
    </source>
</evidence>
<evidence type="ECO:0000256" key="3">
    <source>
        <dbReference type="ARBA" id="ARBA00022617"/>
    </source>
</evidence>
<evidence type="ECO:0000256" key="8">
    <source>
        <dbReference type="PIRSR" id="PIRSR602401-1"/>
    </source>
</evidence>
<sequence length="456" mass="51897">MRGTLWRRLDMLHQKHGTIVRIAPNELSISSPGAWADIYTSRPLLIKEPSSQTPPLNGAHSLFTAVGEHHQRLRGVLAQGFSDKTLRQQAPLIEHYATELIARLRRELEDADTPVLDLQRFFGYAALDTITHLSYGESLDGLSSRNEHDWMTRFFMHGRFSTIRMCLCWLSPLDTILDTVVLSMTRKQRAQNWAFFSSKIERQLAKGEDPTGQRCDLITPLIGKVVDDRSTEVRKPGSITKKELFSHSLASVVANSQLTTVALTTCTYLLLSHPRTLQRLVAELRNTFNSDKDITVQSTQSMPYLGAVLDESMRLRHPTPITLPRVVPPQGRVVDGTFIPGNTIVGINLHVIQTSPLYWVDPHSFYPERFLPPTDARYDARFDKDVKRAFMPFSTGPRNCIGSRLYLAEARITLAKLFWNFDISLPGQQQKDWLDQRAFLVWEPKSLHVSFVVHEK</sequence>
<dbReference type="PANTHER" id="PTHR24305:SF29">
    <property type="entry name" value="BENZOATE-PARA-HYDROXYLASE"/>
    <property type="match status" value="1"/>
</dbReference>
<dbReference type="PRINTS" id="PR00385">
    <property type="entry name" value="P450"/>
</dbReference>
<evidence type="ECO:0000256" key="9">
    <source>
        <dbReference type="RuleBase" id="RU000461"/>
    </source>
</evidence>
<dbReference type="InterPro" id="IPR017972">
    <property type="entry name" value="Cyt_P450_CS"/>
</dbReference>
<dbReference type="PANTHER" id="PTHR24305">
    <property type="entry name" value="CYTOCHROME P450"/>
    <property type="match status" value="1"/>
</dbReference>
<gene>
    <name evidence="10" type="ORF">K505DRAFT_326407</name>
</gene>
<keyword evidence="3 8" id="KW-0349">Heme</keyword>
<dbReference type="InterPro" id="IPR036396">
    <property type="entry name" value="Cyt_P450_sf"/>
</dbReference>
<dbReference type="AlphaFoldDB" id="A0A6A6X6X2"/>
<name>A0A6A6X6X2_9PLEO</name>
<evidence type="ECO:0000313" key="11">
    <source>
        <dbReference type="Proteomes" id="UP000799757"/>
    </source>
</evidence>
<keyword evidence="5 9" id="KW-0560">Oxidoreductase</keyword>
<evidence type="ECO:0000313" key="10">
    <source>
        <dbReference type="EMBL" id="KAF2792079.1"/>
    </source>
</evidence>
<reference evidence="10" key="1">
    <citation type="journal article" date="2020" name="Stud. Mycol.">
        <title>101 Dothideomycetes genomes: a test case for predicting lifestyles and emergence of pathogens.</title>
        <authorList>
            <person name="Haridas S."/>
            <person name="Albert R."/>
            <person name="Binder M."/>
            <person name="Bloem J."/>
            <person name="Labutti K."/>
            <person name="Salamov A."/>
            <person name="Andreopoulos B."/>
            <person name="Baker S."/>
            <person name="Barry K."/>
            <person name="Bills G."/>
            <person name="Bluhm B."/>
            <person name="Cannon C."/>
            <person name="Castanera R."/>
            <person name="Culley D."/>
            <person name="Daum C."/>
            <person name="Ezra D."/>
            <person name="Gonzalez J."/>
            <person name="Henrissat B."/>
            <person name="Kuo A."/>
            <person name="Liang C."/>
            <person name="Lipzen A."/>
            <person name="Lutzoni F."/>
            <person name="Magnuson J."/>
            <person name="Mondo S."/>
            <person name="Nolan M."/>
            <person name="Ohm R."/>
            <person name="Pangilinan J."/>
            <person name="Park H.-J."/>
            <person name="Ramirez L."/>
            <person name="Alfaro M."/>
            <person name="Sun H."/>
            <person name="Tritt A."/>
            <person name="Yoshinaga Y."/>
            <person name="Zwiers L.-H."/>
            <person name="Turgeon B."/>
            <person name="Goodwin S."/>
            <person name="Spatafora J."/>
            <person name="Crous P."/>
            <person name="Grigoriev I."/>
        </authorList>
    </citation>
    <scope>NUCLEOTIDE SEQUENCE</scope>
    <source>
        <strain evidence="10">CBS 109.77</strain>
    </source>
</reference>
<evidence type="ECO:0000256" key="5">
    <source>
        <dbReference type="ARBA" id="ARBA00023002"/>
    </source>
</evidence>
<keyword evidence="11" id="KW-1185">Reference proteome</keyword>
<dbReference type="EMBL" id="MU001987">
    <property type="protein sequence ID" value="KAF2792079.1"/>
    <property type="molecule type" value="Genomic_DNA"/>
</dbReference>
<dbReference type="InterPro" id="IPR001128">
    <property type="entry name" value="Cyt_P450"/>
</dbReference>
<keyword evidence="7 9" id="KW-0503">Monooxygenase</keyword>
<protein>
    <submittedName>
        <fullName evidence="10">Cytochrome P450 monooxygenase-like protein</fullName>
    </submittedName>
</protein>